<comment type="catalytic activity">
    <reaction evidence="7">
        <text>UDP-N-acetyl-alpha-D-muramoyl-L-alanyl-D-glutamate + meso-2,6-diaminopimelate + ATP = UDP-N-acetyl-alpha-D-muramoyl-L-alanyl-gamma-D-glutamyl-meso-2,6-diaminopimelate + ADP + phosphate + H(+)</text>
        <dbReference type="Rhea" id="RHEA:23676"/>
        <dbReference type="ChEBI" id="CHEBI:15378"/>
        <dbReference type="ChEBI" id="CHEBI:30616"/>
        <dbReference type="ChEBI" id="CHEBI:43474"/>
        <dbReference type="ChEBI" id="CHEBI:57791"/>
        <dbReference type="ChEBI" id="CHEBI:83900"/>
        <dbReference type="ChEBI" id="CHEBI:83905"/>
        <dbReference type="ChEBI" id="CHEBI:456216"/>
        <dbReference type="EC" id="6.3.2.13"/>
    </reaction>
</comment>
<feature type="binding site" evidence="7">
    <location>
        <position position="180"/>
    </location>
    <ligand>
        <name>UDP-N-acetyl-alpha-D-muramoyl-L-alanyl-D-glutamate</name>
        <dbReference type="ChEBI" id="CHEBI:83900"/>
    </ligand>
</feature>
<feature type="binding site" evidence="7">
    <location>
        <begin position="401"/>
        <end position="404"/>
    </location>
    <ligand>
        <name>meso-2,6-diaminopimelate</name>
        <dbReference type="ChEBI" id="CHEBI:57791"/>
    </ligand>
</feature>
<dbReference type="GO" id="GO:0005737">
    <property type="term" value="C:cytoplasm"/>
    <property type="evidence" value="ECO:0007669"/>
    <property type="project" value="UniProtKB-SubCell"/>
</dbReference>
<evidence type="ECO:0000259" key="10">
    <source>
        <dbReference type="Pfam" id="PF02875"/>
    </source>
</evidence>
<dbReference type="PANTHER" id="PTHR23135:SF4">
    <property type="entry name" value="UDP-N-ACETYLMURAMOYL-L-ALANYL-D-GLUTAMATE--2,6-DIAMINOPIMELATE LIGASE MURE HOMOLOG, CHLOROPLASTIC"/>
    <property type="match status" value="1"/>
</dbReference>
<reference evidence="12 13" key="1">
    <citation type="submission" date="2018-10" db="EMBL/GenBank/DDBJ databases">
        <title>Butyricimonas faecalis sp. nov., isolated from human faeces and emended description of the genus Butyricimonas.</title>
        <authorList>
            <person name="Le Roy T."/>
            <person name="Van der Smissen P."/>
            <person name="Paquot A."/>
            <person name="Delzenne N."/>
            <person name="Muccioli G."/>
            <person name="Collet J.-F."/>
            <person name="Cani P.D."/>
        </authorList>
    </citation>
    <scope>NUCLEOTIDE SEQUENCE [LARGE SCALE GENOMIC DNA]</scope>
    <source>
        <strain evidence="12 13">H184</strain>
    </source>
</reference>
<evidence type="ECO:0000256" key="4">
    <source>
        <dbReference type="ARBA" id="ARBA00022984"/>
    </source>
</evidence>
<dbReference type="GO" id="GO:0009252">
    <property type="term" value="P:peptidoglycan biosynthetic process"/>
    <property type="evidence" value="ECO:0007669"/>
    <property type="project" value="UniProtKB-UniRule"/>
</dbReference>
<keyword evidence="2 7" id="KW-0132">Cell division</keyword>
<evidence type="ECO:0000256" key="1">
    <source>
        <dbReference type="ARBA" id="ARBA00005898"/>
    </source>
</evidence>
<comment type="similarity">
    <text evidence="1 7">Belongs to the MurCDEF family. MurE subfamily.</text>
</comment>
<dbReference type="GO" id="GO:0051301">
    <property type="term" value="P:cell division"/>
    <property type="evidence" value="ECO:0007669"/>
    <property type="project" value="UniProtKB-KW"/>
</dbReference>
<comment type="caution">
    <text evidence="7">Lacks conserved residue(s) required for the propagation of feature annotation.</text>
</comment>
<sequence length="482" mass="53213">MNLKELLDGVTYEIVQGRPEVEVKMIHFDSRKVEKGDLFVAQKGVSADGHEYIGKAVAAGAVAVVCEVVPEELKEGVVYVKTANSSEALGIMASNFYGNPSRRMKVVGVTGTNGKTTTATLLYELVRLLGKKAGLLSTVCNYIGDERVHATHTTPDAMEINELMGRMVDAGCEYCFMEVSSHAIDQRRISGLDFDGAIFSNITHDHLDYHKTFKAYIEAKKAFFDRLPKKAFALTNGDDKNGMVMLQNTVARKYTYSCKRMADFNCKTLERHLDGTLLLLDGSEVWTRFVGDFNAYNLLAVYASARLLGFEKEELLPVMSMLVPVSGRFETILSNEGVMAIVDYAHTPDALENVLSTIGELKKDGTVITVVGAGGDRDRTKRPEMAEVACRLSDRVILTSDNPRSEEPAAIIEDMRAGVPEEAESRVLAITDRKEAIRAALMLAKKGDIVLVAGKGHEDYQEIKGVKHHFDDKEVIKEIFKL</sequence>
<keyword evidence="7 12" id="KW-0436">Ligase</keyword>
<dbReference type="InterPro" id="IPR036615">
    <property type="entry name" value="Mur_ligase_C_dom_sf"/>
</dbReference>
<evidence type="ECO:0000259" key="11">
    <source>
        <dbReference type="Pfam" id="PF08245"/>
    </source>
</evidence>
<dbReference type="EMBL" id="CP032819">
    <property type="protein sequence ID" value="AZS29023.1"/>
    <property type="molecule type" value="Genomic_DNA"/>
</dbReference>
<dbReference type="PANTHER" id="PTHR23135">
    <property type="entry name" value="MUR LIGASE FAMILY MEMBER"/>
    <property type="match status" value="1"/>
</dbReference>
<keyword evidence="5 7" id="KW-0131">Cell cycle</keyword>
<feature type="binding site" evidence="7">
    <location>
        <position position="186"/>
    </location>
    <ligand>
        <name>UDP-N-acetyl-alpha-D-muramoyl-L-alanyl-D-glutamate</name>
        <dbReference type="ChEBI" id="CHEBI:83900"/>
    </ligand>
</feature>
<feature type="binding site" evidence="7">
    <location>
        <begin position="153"/>
        <end position="154"/>
    </location>
    <ligand>
        <name>UDP-N-acetyl-alpha-D-muramoyl-L-alanyl-D-glutamate</name>
        <dbReference type="ChEBI" id="CHEBI:83900"/>
    </ligand>
</feature>
<feature type="domain" description="Mur ligase N-terminal catalytic" evidence="9">
    <location>
        <begin position="22"/>
        <end position="97"/>
    </location>
</feature>
<evidence type="ECO:0000256" key="3">
    <source>
        <dbReference type="ARBA" id="ARBA00022960"/>
    </source>
</evidence>
<keyword evidence="6 7" id="KW-0961">Cell wall biogenesis/degradation</keyword>
<comment type="subcellular location">
    <subcellularLocation>
        <location evidence="7 8">Cytoplasm</location>
    </subcellularLocation>
</comment>
<evidence type="ECO:0000256" key="6">
    <source>
        <dbReference type="ARBA" id="ARBA00023316"/>
    </source>
</evidence>
<feature type="binding site" evidence="7">
    <location>
        <position position="458"/>
    </location>
    <ligand>
        <name>meso-2,6-diaminopimelate</name>
        <dbReference type="ChEBI" id="CHEBI:57791"/>
    </ligand>
</feature>
<dbReference type="SUPFAM" id="SSF53623">
    <property type="entry name" value="MurD-like peptide ligases, catalytic domain"/>
    <property type="match status" value="1"/>
</dbReference>
<gene>
    <name evidence="7" type="primary">murE</name>
    <name evidence="12" type="ORF">D8S85_05275</name>
</gene>
<dbReference type="InterPro" id="IPR004101">
    <property type="entry name" value="Mur_ligase_C"/>
</dbReference>
<feature type="binding site" evidence="7">
    <location>
        <position position="454"/>
    </location>
    <ligand>
        <name>meso-2,6-diaminopimelate</name>
        <dbReference type="ChEBI" id="CHEBI:57791"/>
    </ligand>
</feature>
<accession>A0A3Q9IPG4</accession>
<evidence type="ECO:0000259" key="9">
    <source>
        <dbReference type="Pfam" id="PF01225"/>
    </source>
</evidence>
<evidence type="ECO:0000256" key="5">
    <source>
        <dbReference type="ARBA" id="ARBA00023306"/>
    </source>
</evidence>
<dbReference type="Proteomes" id="UP000270673">
    <property type="component" value="Chromosome"/>
</dbReference>
<dbReference type="HAMAP" id="MF_00208">
    <property type="entry name" value="MurE"/>
    <property type="match status" value="1"/>
</dbReference>
<feature type="domain" description="Mur ligase C-terminal" evidence="10">
    <location>
        <begin position="327"/>
        <end position="456"/>
    </location>
</feature>
<dbReference type="NCBIfam" id="TIGR01085">
    <property type="entry name" value="murE"/>
    <property type="match status" value="1"/>
</dbReference>
<dbReference type="InterPro" id="IPR035911">
    <property type="entry name" value="MurE/MurF_N"/>
</dbReference>
<dbReference type="RefSeq" id="WP_106479887.1">
    <property type="nucleotide sequence ID" value="NZ_CP032819.1"/>
</dbReference>
<dbReference type="Pfam" id="PF01225">
    <property type="entry name" value="Mur_ligase"/>
    <property type="match status" value="1"/>
</dbReference>
<dbReference type="Pfam" id="PF08245">
    <property type="entry name" value="Mur_ligase_M"/>
    <property type="match status" value="1"/>
</dbReference>
<dbReference type="GO" id="GO:0008360">
    <property type="term" value="P:regulation of cell shape"/>
    <property type="evidence" value="ECO:0007669"/>
    <property type="project" value="UniProtKB-KW"/>
</dbReference>
<feature type="binding site" evidence="7">
    <location>
        <position position="188"/>
    </location>
    <ligand>
        <name>UDP-N-acetyl-alpha-D-muramoyl-L-alanyl-D-glutamate</name>
        <dbReference type="ChEBI" id="CHEBI:83900"/>
    </ligand>
</feature>
<evidence type="ECO:0000313" key="13">
    <source>
        <dbReference type="Proteomes" id="UP000270673"/>
    </source>
</evidence>
<feature type="binding site" evidence="7">
    <location>
        <position position="377"/>
    </location>
    <ligand>
        <name>meso-2,6-diaminopimelate</name>
        <dbReference type="ChEBI" id="CHEBI:57791"/>
    </ligand>
</feature>
<dbReference type="GO" id="GO:0005524">
    <property type="term" value="F:ATP binding"/>
    <property type="evidence" value="ECO:0007669"/>
    <property type="project" value="UniProtKB-UniRule"/>
</dbReference>
<dbReference type="Gene3D" id="3.40.1190.10">
    <property type="entry name" value="Mur-like, catalytic domain"/>
    <property type="match status" value="1"/>
</dbReference>
<keyword evidence="3 7" id="KW-0133">Cell shape</keyword>
<dbReference type="EC" id="6.3.2.13" evidence="7"/>
<keyword evidence="4 7" id="KW-0573">Peptidoglycan synthesis</keyword>
<dbReference type="GO" id="GO:0000287">
    <property type="term" value="F:magnesium ion binding"/>
    <property type="evidence" value="ECO:0007669"/>
    <property type="project" value="UniProtKB-UniRule"/>
</dbReference>
<feature type="modified residue" description="N6-carboxylysine" evidence="7">
    <location>
        <position position="220"/>
    </location>
</feature>
<dbReference type="SUPFAM" id="SSF53244">
    <property type="entry name" value="MurD-like peptide ligases, peptide-binding domain"/>
    <property type="match status" value="1"/>
</dbReference>
<organism evidence="12 13">
    <name type="scientific">Butyricimonas faecalis</name>
    <dbReference type="NCBI Taxonomy" id="2093856"/>
    <lineage>
        <taxon>Bacteria</taxon>
        <taxon>Pseudomonadati</taxon>
        <taxon>Bacteroidota</taxon>
        <taxon>Bacteroidia</taxon>
        <taxon>Bacteroidales</taxon>
        <taxon>Odoribacteraceae</taxon>
        <taxon>Butyricimonas</taxon>
    </lineage>
</organism>
<name>A0A3Q9IPG4_9BACT</name>
<dbReference type="Gene3D" id="3.40.1390.10">
    <property type="entry name" value="MurE/MurF, N-terminal domain"/>
    <property type="match status" value="1"/>
</dbReference>
<dbReference type="AlphaFoldDB" id="A0A3Q9IPG4"/>
<dbReference type="NCBIfam" id="NF001126">
    <property type="entry name" value="PRK00139.1-4"/>
    <property type="match status" value="1"/>
</dbReference>
<comment type="function">
    <text evidence="7">Catalyzes the addition of meso-diaminopimelic acid to the nucleotide precursor UDP-N-acetylmuramoyl-L-alanyl-D-glutamate (UMAG) in the biosynthesis of bacterial cell-wall peptidoglycan.</text>
</comment>
<dbReference type="GO" id="GO:0008765">
    <property type="term" value="F:UDP-N-acetylmuramoylalanyl-D-glutamate-2,6-diaminopimelate ligase activity"/>
    <property type="evidence" value="ECO:0007669"/>
    <property type="project" value="UniProtKB-UniRule"/>
</dbReference>
<evidence type="ECO:0000313" key="12">
    <source>
        <dbReference type="EMBL" id="AZS29023.1"/>
    </source>
</evidence>
<dbReference type="SUPFAM" id="SSF63418">
    <property type="entry name" value="MurE/MurF N-terminal domain"/>
    <property type="match status" value="1"/>
</dbReference>
<evidence type="ECO:0000256" key="8">
    <source>
        <dbReference type="RuleBase" id="RU004135"/>
    </source>
</evidence>
<keyword evidence="7" id="KW-0547">Nucleotide-binding</keyword>
<feature type="binding site" evidence="7">
    <location>
        <position position="30"/>
    </location>
    <ligand>
        <name>UDP-N-acetyl-alpha-D-muramoyl-L-alanyl-D-glutamate</name>
        <dbReference type="ChEBI" id="CHEBI:83900"/>
    </ligand>
</feature>
<keyword evidence="7" id="KW-0067">ATP-binding</keyword>
<dbReference type="InterPro" id="IPR005761">
    <property type="entry name" value="UDP-N-AcMur-Glu-dNH2Pim_ligase"/>
</dbReference>
<protein>
    <recommendedName>
        <fullName evidence="7">UDP-N-acetylmuramoyl-L-alanyl-D-glutamate--2,6-diaminopimelate ligase</fullName>
        <ecNumber evidence="7">6.3.2.13</ecNumber>
    </recommendedName>
    <alternativeName>
        <fullName evidence="7">Meso-A2pm-adding enzyme</fullName>
    </alternativeName>
    <alternativeName>
        <fullName evidence="7">Meso-diaminopimelate-adding enzyme</fullName>
    </alternativeName>
    <alternativeName>
        <fullName evidence="7">UDP-MurNAc-L-Ala-D-Glu:meso-diaminopimelate ligase</fullName>
    </alternativeName>
    <alternativeName>
        <fullName evidence="7">UDP-MurNAc-tripeptide synthetase</fullName>
    </alternativeName>
    <alternativeName>
        <fullName evidence="7">UDP-N-acetylmuramyl-tripeptide synthetase</fullName>
    </alternativeName>
</protein>
<comment type="cofactor">
    <cofactor evidence="7">
        <name>Mg(2+)</name>
        <dbReference type="ChEBI" id="CHEBI:18420"/>
    </cofactor>
</comment>
<dbReference type="Gene3D" id="3.90.190.20">
    <property type="entry name" value="Mur ligase, C-terminal domain"/>
    <property type="match status" value="1"/>
</dbReference>
<dbReference type="OrthoDB" id="9800958at2"/>
<dbReference type="Pfam" id="PF02875">
    <property type="entry name" value="Mur_ligase_C"/>
    <property type="match status" value="1"/>
</dbReference>
<dbReference type="InterPro" id="IPR013221">
    <property type="entry name" value="Mur_ligase_cen"/>
</dbReference>
<keyword evidence="7" id="KW-0460">Magnesium</keyword>
<keyword evidence="13" id="KW-1185">Reference proteome</keyword>
<keyword evidence="7" id="KW-0963">Cytoplasm</keyword>
<dbReference type="UniPathway" id="UPA00219"/>
<comment type="PTM">
    <text evidence="7">Carboxylation is probably crucial for Mg(2+) binding and, consequently, for the gamma-phosphate positioning of ATP.</text>
</comment>
<evidence type="ECO:0000256" key="7">
    <source>
        <dbReference type="HAMAP-Rule" id="MF_00208"/>
    </source>
</evidence>
<feature type="binding site" evidence="7">
    <location>
        <begin position="111"/>
        <end position="117"/>
    </location>
    <ligand>
        <name>ATP</name>
        <dbReference type="ChEBI" id="CHEBI:30616"/>
    </ligand>
</feature>
<dbReference type="KEGG" id="buy:D8S85_05275"/>
<evidence type="ECO:0000256" key="2">
    <source>
        <dbReference type="ARBA" id="ARBA00022618"/>
    </source>
</evidence>
<feature type="short sequence motif" description="Meso-diaminopimelate recognition motif" evidence="7">
    <location>
        <begin position="401"/>
        <end position="404"/>
    </location>
</feature>
<feature type="domain" description="Mur ligase central" evidence="11">
    <location>
        <begin position="109"/>
        <end position="304"/>
    </location>
</feature>
<comment type="pathway">
    <text evidence="7 8">Cell wall biogenesis; peptidoglycan biosynthesis.</text>
</comment>
<dbReference type="GO" id="GO:0071555">
    <property type="term" value="P:cell wall organization"/>
    <property type="evidence" value="ECO:0007669"/>
    <property type="project" value="UniProtKB-KW"/>
</dbReference>
<dbReference type="InterPro" id="IPR036565">
    <property type="entry name" value="Mur-like_cat_sf"/>
</dbReference>
<proteinExistence type="inferred from homology"/>
<dbReference type="InterPro" id="IPR000713">
    <property type="entry name" value="Mur_ligase_N"/>
</dbReference>